<dbReference type="EMBL" id="DQ118404">
    <property type="protein sequence ID" value="AAZ32521.1"/>
    <property type="molecule type" value="Genomic_DNA"/>
</dbReference>
<proteinExistence type="predicted"/>
<reference evidence="1" key="1">
    <citation type="submission" date="2005-07" db="EMBL/GenBank/DDBJ databases">
        <title>A hyperthermophilic lifestyle for uncultured Archaea of the DHVE2 lineage: evidence from environmental genomics.</title>
        <authorList>
            <person name="Moussard H."/>
            <person name="Hennecke G."/>
            <person name="Moreira D."/>
            <person name="Jouffe V."/>
            <person name="Lopez-Garcia P."/>
            <person name="Jeanthon C."/>
        </authorList>
    </citation>
    <scope>NUCLEOTIDE SEQUENCE</scope>
</reference>
<accession>Q3SA61</accession>
<sequence length="108" mass="12731">MKPEDAISKIDDISSIVAVEIPETLELNGIKYNLRADLYSNNPGTLTKYTRLYEELRAEIMKMDEVPEELVKKAIVLRRVVIFLKDYKKESDIDEKKRWLEYARRVKP</sequence>
<dbReference type="AlphaFoldDB" id="Q3SA61"/>
<evidence type="ECO:0000313" key="1">
    <source>
        <dbReference type="EMBL" id="AAZ32521.1"/>
    </source>
</evidence>
<organism evidence="1">
    <name type="scientific">uncultured euryarchaeote Alv-FOS4</name>
    <dbReference type="NCBI Taxonomy" id="337893"/>
    <lineage>
        <taxon>Archaea</taxon>
        <taxon>Methanobacteriati</taxon>
        <taxon>Methanobacteriota</taxon>
        <taxon>environmental samples</taxon>
    </lineage>
</organism>
<name>Q3SA61_9EURY</name>
<protein>
    <submittedName>
        <fullName evidence="1">Uncharacterized protein</fullName>
    </submittedName>
</protein>